<name>A0A0V0U1N0_9BILA</name>
<proteinExistence type="predicted"/>
<dbReference type="AlphaFoldDB" id="A0A0V0U1N0"/>
<dbReference type="OrthoDB" id="10439651at2759"/>
<sequence length="175" mass="19484">MFYEAKRARYEARNNSFTRSIGATAVLEIAAAVPPVTRSTQNLVTSNFFPSLPPLLKALPPPGAPCPSLGTLICALPSLGFSDLLMAKPNVQMNNSVTRQKVQVAIPYKFIKLNDNLHHTVTVSTNKRGILQNYTFIYKFVVVLLANKYQLWGRHRPPPECDNIIKGQRPLPILN</sequence>
<protein>
    <submittedName>
        <fullName evidence="1">Uncharacterized protein</fullName>
    </submittedName>
</protein>
<dbReference type="EMBL" id="JYDJ01000082">
    <property type="protein sequence ID" value="KRX45117.1"/>
    <property type="molecule type" value="Genomic_DNA"/>
</dbReference>
<evidence type="ECO:0000313" key="2">
    <source>
        <dbReference type="Proteomes" id="UP000055048"/>
    </source>
</evidence>
<keyword evidence="2" id="KW-1185">Reference proteome</keyword>
<evidence type="ECO:0000313" key="1">
    <source>
        <dbReference type="EMBL" id="KRX45117.1"/>
    </source>
</evidence>
<gene>
    <name evidence="1" type="ORF">T05_12668</name>
</gene>
<comment type="caution">
    <text evidence="1">The sequence shown here is derived from an EMBL/GenBank/DDBJ whole genome shotgun (WGS) entry which is preliminary data.</text>
</comment>
<accession>A0A0V0U1N0</accession>
<organism evidence="1 2">
    <name type="scientific">Trichinella murrelli</name>
    <dbReference type="NCBI Taxonomy" id="144512"/>
    <lineage>
        <taxon>Eukaryota</taxon>
        <taxon>Metazoa</taxon>
        <taxon>Ecdysozoa</taxon>
        <taxon>Nematoda</taxon>
        <taxon>Enoplea</taxon>
        <taxon>Dorylaimia</taxon>
        <taxon>Trichinellida</taxon>
        <taxon>Trichinellidae</taxon>
        <taxon>Trichinella</taxon>
    </lineage>
</organism>
<dbReference type="Proteomes" id="UP000055048">
    <property type="component" value="Unassembled WGS sequence"/>
</dbReference>
<reference evidence="1 2" key="1">
    <citation type="submission" date="2015-01" db="EMBL/GenBank/DDBJ databases">
        <title>Evolution of Trichinella species and genotypes.</title>
        <authorList>
            <person name="Korhonen P.K."/>
            <person name="Edoardo P."/>
            <person name="Giuseppe L.R."/>
            <person name="Gasser R.B."/>
        </authorList>
    </citation>
    <scope>NUCLEOTIDE SEQUENCE [LARGE SCALE GENOMIC DNA]</scope>
    <source>
        <strain evidence="1">ISS417</strain>
    </source>
</reference>